<dbReference type="EMBL" id="JBBKAM010000003">
    <property type="protein sequence ID" value="MEJ8645356.1"/>
    <property type="molecule type" value="Genomic_DNA"/>
</dbReference>
<protein>
    <submittedName>
        <fullName evidence="1">Uncharacterized protein</fullName>
    </submittedName>
</protein>
<gene>
    <name evidence="1" type="ORF">WKI68_37375</name>
</gene>
<name>A0ABU8UBT1_9ACTN</name>
<keyword evidence="2" id="KW-1185">Reference proteome</keyword>
<organism evidence="1 2">
    <name type="scientific">Streptomyces caledonius</name>
    <dbReference type="NCBI Taxonomy" id="3134107"/>
    <lineage>
        <taxon>Bacteria</taxon>
        <taxon>Bacillati</taxon>
        <taxon>Actinomycetota</taxon>
        <taxon>Actinomycetes</taxon>
        <taxon>Kitasatosporales</taxon>
        <taxon>Streptomycetaceae</taxon>
        <taxon>Streptomyces</taxon>
    </lineage>
</organism>
<accession>A0ABU8UBT1</accession>
<comment type="caution">
    <text evidence="1">The sequence shown here is derived from an EMBL/GenBank/DDBJ whole genome shotgun (WGS) entry which is preliminary data.</text>
</comment>
<dbReference type="Proteomes" id="UP001382904">
    <property type="component" value="Unassembled WGS sequence"/>
</dbReference>
<evidence type="ECO:0000313" key="2">
    <source>
        <dbReference type="Proteomes" id="UP001382904"/>
    </source>
</evidence>
<proteinExistence type="predicted"/>
<sequence length="132" mass="14894">MARWRPSYFEAEDAAIRRLIAAHPEDYNRLLEEAKADLPQEPCESCAYLGAAALELADLLGHDKQGHQVHRALWSDRIRSVEGLLRVLDGDVGLYYLHGQGLGIGGLERIHDRVRRLERVRDDEEVASARPA</sequence>
<evidence type="ECO:0000313" key="1">
    <source>
        <dbReference type="EMBL" id="MEJ8645356.1"/>
    </source>
</evidence>
<reference evidence="1 2" key="1">
    <citation type="submission" date="2024-03" db="EMBL/GenBank/DDBJ databases">
        <title>Novel Streptomyces species of biotechnological and ecological value are a feature of Machair soil.</title>
        <authorList>
            <person name="Prole J.R."/>
            <person name="Goodfellow M."/>
            <person name="Allenby N."/>
            <person name="Ward A.C."/>
        </authorList>
    </citation>
    <scope>NUCLEOTIDE SEQUENCE [LARGE SCALE GENOMIC DNA]</scope>
    <source>
        <strain evidence="1 2">MS1.HAVA.3</strain>
    </source>
</reference>